<feature type="transmembrane region" description="Helical" evidence="7">
    <location>
        <begin position="276"/>
        <end position="292"/>
    </location>
</feature>
<evidence type="ECO:0000313" key="9">
    <source>
        <dbReference type="EMBL" id="QEV04453.1"/>
    </source>
</evidence>
<evidence type="ECO:0000256" key="2">
    <source>
        <dbReference type="ARBA" id="ARBA00007362"/>
    </source>
</evidence>
<feature type="transmembrane region" description="Helical" evidence="7">
    <location>
        <begin position="216"/>
        <end position="238"/>
    </location>
</feature>
<feature type="domain" description="EamA" evidence="8">
    <location>
        <begin position="16"/>
        <end position="145"/>
    </location>
</feature>
<evidence type="ECO:0000256" key="3">
    <source>
        <dbReference type="ARBA" id="ARBA00022692"/>
    </source>
</evidence>
<dbReference type="PANTHER" id="PTHR32322:SF9">
    <property type="entry name" value="AMINO-ACID METABOLITE EFFLUX PUMP-RELATED"/>
    <property type="match status" value="1"/>
</dbReference>
<keyword evidence="4 7" id="KW-1133">Transmembrane helix</keyword>
<gene>
    <name evidence="9" type="ORF">CP972_00375</name>
</gene>
<feature type="transmembrane region" description="Helical" evidence="7">
    <location>
        <begin position="104"/>
        <end position="121"/>
    </location>
</feature>
<keyword evidence="10" id="KW-1185">Reference proteome</keyword>
<reference evidence="9 10" key="1">
    <citation type="submission" date="2017-09" db="EMBL/GenBank/DDBJ databases">
        <authorList>
            <person name="Lee N."/>
            <person name="Cho B.-K."/>
        </authorList>
    </citation>
    <scope>NUCLEOTIDE SEQUENCE [LARGE SCALE GENOMIC DNA]</scope>
    <source>
        <strain evidence="9 10">ATCC 13879</strain>
    </source>
</reference>
<evidence type="ECO:0000256" key="5">
    <source>
        <dbReference type="ARBA" id="ARBA00023136"/>
    </source>
</evidence>
<dbReference type="InterPro" id="IPR000620">
    <property type="entry name" value="EamA_dom"/>
</dbReference>
<feature type="transmembrane region" description="Helical" evidence="7">
    <location>
        <begin position="250"/>
        <end position="270"/>
    </location>
</feature>
<feature type="transmembrane region" description="Helical" evidence="7">
    <location>
        <begin position="72"/>
        <end position="92"/>
    </location>
</feature>
<accession>A0ABX6AR10</accession>
<name>A0ABX6AR10_9ACTN</name>
<organism evidence="9 10">
    <name type="scientific">Streptomyces prasinus</name>
    <dbReference type="NCBI Taxonomy" id="67345"/>
    <lineage>
        <taxon>Bacteria</taxon>
        <taxon>Bacillati</taxon>
        <taxon>Actinomycetota</taxon>
        <taxon>Actinomycetes</taxon>
        <taxon>Kitasatosporales</taxon>
        <taxon>Streptomycetaceae</taxon>
        <taxon>Streptomyces</taxon>
    </lineage>
</organism>
<dbReference type="EMBL" id="CP023697">
    <property type="protein sequence ID" value="QEV04453.1"/>
    <property type="molecule type" value="Genomic_DNA"/>
</dbReference>
<feature type="transmembrane region" description="Helical" evidence="7">
    <location>
        <begin position="157"/>
        <end position="176"/>
    </location>
</feature>
<comment type="subcellular location">
    <subcellularLocation>
        <location evidence="1">Membrane</location>
        <topology evidence="1">Multi-pass membrane protein</topology>
    </subcellularLocation>
</comment>
<comment type="similarity">
    <text evidence="2">Belongs to the EamA transporter family.</text>
</comment>
<feature type="compositionally biased region" description="Basic and acidic residues" evidence="6">
    <location>
        <begin position="315"/>
        <end position="325"/>
    </location>
</feature>
<keyword evidence="5 7" id="KW-0472">Membrane</keyword>
<feature type="transmembrane region" description="Helical" evidence="7">
    <location>
        <begin position="12"/>
        <end position="30"/>
    </location>
</feature>
<evidence type="ECO:0000256" key="1">
    <source>
        <dbReference type="ARBA" id="ARBA00004141"/>
    </source>
</evidence>
<evidence type="ECO:0000256" key="4">
    <source>
        <dbReference type="ARBA" id="ARBA00022989"/>
    </source>
</evidence>
<feature type="transmembrane region" description="Helical" evidence="7">
    <location>
        <begin position="133"/>
        <end position="151"/>
    </location>
</feature>
<dbReference type="InterPro" id="IPR037185">
    <property type="entry name" value="EmrE-like"/>
</dbReference>
<evidence type="ECO:0000313" key="10">
    <source>
        <dbReference type="Proteomes" id="UP000326041"/>
    </source>
</evidence>
<dbReference type="Proteomes" id="UP000326041">
    <property type="component" value="Chromosome"/>
</dbReference>
<dbReference type="Pfam" id="PF00892">
    <property type="entry name" value="EamA"/>
    <property type="match status" value="2"/>
</dbReference>
<evidence type="ECO:0000256" key="6">
    <source>
        <dbReference type="SAM" id="MobiDB-lite"/>
    </source>
</evidence>
<feature type="region of interest" description="Disordered" evidence="6">
    <location>
        <begin position="297"/>
        <end position="325"/>
    </location>
</feature>
<feature type="transmembrane region" description="Helical" evidence="7">
    <location>
        <begin position="42"/>
        <end position="60"/>
    </location>
</feature>
<sequence length="325" mass="33822">MLQVRAEGSPLVLGQFVLLALAWGASFLFIKIGLEGLSPTQVVLGRMVTGAAALLLVTAVTRQRLPRDAAAWGHLAAVAVLLCVAPFLLFAWAELHLSSGLASIYNATTPLMTMMVALVALPGERPDRAKLTGLLVGFAGVVVVLAPWRGLAGGSRAAQAACLLATLCYGLAFVYLRRFISPRALPALAVATMQVGLGAMIMLLAAPFTATSPVALSWPVVLSVLALGVAGSGLAYVWNTNVVAHWGATNASTVTYLTPVVGVALGITVLGERITWSEPVGAMIVVVGIAISQGRIRTRRSTPAHPLNTPGQGQRPDRRSVPAQS</sequence>
<protein>
    <submittedName>
        <fullName evidence="9">DMT family transporter</fullName>
    </submittedName>
</protein>
<dbReference type="PANTHER" id="PTHR32322">
    <property type="entry name" value="INNER MEMBRANE TRANSPORTER"/>
    <property type="match status" value="1"/>
</dbReference>
<evidence type="ECO:0000256" key="7">
    <source>
        <dbReference type="SAM" id="Phobius"/>
    </source>
</evidence>
<feature type="domain" description="EamA" evidence="8">
    <location>
        <begin position="161"/>
        <end position="291"/>
    </location>
</feature>
<proteinExistence type="inferred from homology"/>
<dbReference type="InterPro" id="IPR050638">
    <property type="entry name" value="AA-Vitamin_Transporters"/>
</dbReference>
<dbReference type="SUPFAM" id="SSF103481">
    <property type="entry name" value="Multidrug resistance efflux transporter EmrE"/>
    <property type="match status" value="2"/>
</dbReference>
<keyword evidence="3 7" id="KW-0812">Transmembrane</keyword>
<feature type="transmembrane region" description="Helical" evidence="7">
    <location>
        <begin position="188"/>
        <end position="210"/>
    </location>
</feature>
<evidence type="ECO:0000259" key="8">
    <source>
        <dbReference type="Pfam" id="PF00892"/>
    </source>
</evidence>